<dbReference type="SUPFAM" id="SSF50891">
    <property type="entry name" value="Cyclophilin-like"/>
    <property type="match status" value="1"/>
</dbReference>
<proteinExistence type="predicted"/>
<dbReference type="Gene3D" id="2.40.100.20">
    <property type="match status" value="1"/>
</dbReference>
<gene>
    <name evidence="1" type="ORF">F4X14_17900</name>
</gene>
<evidence type="ECO:0000313" key="1">
    <source>
        <dbReference type="EMBL" id="MYC96844.1"/>
    </source>
</evidence>
<comment type="caution">
    <text evidence="1">The sequence shown here is derived from an EMBL/GenBank/DDBJ whole genome shotgun (WGS) entry which is preliminary data.</text>
</comment>
<name>A0A6B1DB35_9CHLR</name>
<organism evidence="1">
    <name type="scientific">Caldilineaceae bacterium SB0661_bin_32</name>
    <dbReference type="NCBI Taxonomy" id="2605255"/>
    <lineage>
        <taxon>Bacteria</taxon>
        <taxon>Bacillati</taxon>
        <taxon>Chloroflexota</taxon>
        <taxon>Caldilineae</taxon>
        <taxon>Caldilineales</taxon>
        <taxon>Caldilineaceae</taxon>
    </lineage>
</organism>
<dbReference type="InterPro" id="IPR029000">
    <property type="entry name" value="Cyclophilin-like_dom_sf"/>
</dbReference>
<reference evidence="1" key="1">
    <citation type="submission" date="2019-09" db="EMBL/GenBank/DDBJ databases">
        <title>Characterisation of the sponge microbiome using genome-centric metagenomics.</title>
        <authorList>
            <person name="Engelberts J.P."/>
            <person name="Robbins S.J."/>
            <person name="De Goeij J.M."/>
            <person name="Aranda M."/>
            <person name="Bell S.C."/>
            <person name="Webster N.S."/>
        </authorList>
    </citation>
    <scope>NUCLEOTIDE SEQUENCE</scope>
    <source>
        <strain evidence="1">SB0661_bin_32</strain>
    </source>
</reference>
<protein>
    <submittedName>
        <fullName evidence="1">DUF3830 family protein</fullName>
    </submittedName>
</protein>
<dbReference type="Pfam" id="PF12903">
    <property type="entry name" value="DUF3830"/>
    <property type="match status" value="1"/>
</dbReference>
<accession>A0A6B1DB35</accession>
<sequence length="164" mass="18326">MARQIEILFTKRNVRGVATLLDEEAPRTCDAVWNALPLEGDAYHARWAGREVYTLVPPLESDPGKENATIMPIGGDLLYFEVDAASIDIPPERRTGQPFIDIALFYGRNNFLLGPAGYMPGNLFATVTENLEGLAAACESIWREGFAGERMVIRRIDDPEDRER</sequence>
<dbReference type="InterPro" id="IPR024532">
    <property type="entry name" value="DUF3830"/>
</dbReference>
<dbReference type="EMBL" id="VXMH01000098">
    <property type="protein sequence ID" value="MYC96844.1"/>
    <property type="molecule type" value="Genomic_DNA"/>
</dbReference>
<dbReference type="AlphaFoldDB" id="A0A6B1DB35"/>